<dbReference type="AlphaFoldDB" id="A0A0H5DNX7"/>
<evidence type="ECO:0000259" key="4">
    <source>
        <dbReference type="Pfam" id="PF07244"/>
    </source>
</evidence>
<keyword evidence="6" id="KW-1185">Reference proteome</keyword>
<feature type="domain" description="Bacterial surface antigen (D15)" evidence="3">
    <location>
        <begin position="304"/>
        <end position="607"/>
    </location>
</feature>
<feature type="domain" description="POTRA" evidence="4">
    <location>
        <begin position="204"/>
        <end position="277"/>
    </location>
</feature>
<dbReference type="PANTHER" id="PTHR12815:SF42">
    <property type="entry name" value="BACTERIAL SURFACE ANTIGEN (D15) DOMAIN-CONTAINING PROTEIN"/>
    <property type="match status" value="1"/>
</dbReference>
<dbReference type="GO" id="GO:0019867">
    <property type="term" value="C:outer membrane"/>
    <property type="evidence" value="ECO:0007669"/>
    <property type="project" value="InterPro"/>
</dbReference>
<dbReference type="Proteomes" id="UP000220251">
    <property type="component" value="Unassembled WGS sequence"/>
</dbReference>
<evidence type="ECO:0000256" key="2">
    <source>
        <dbReference type="ARBA" id="ARBA00023136"/>
    </source>
</evidence>
<reference evidence="6" key="1">
    <citation type="submission" date="2015-06" db="EMBL/GenBank/DDBJ databases">
        <authorList>
            <person name="Bertelli C."/>
        </authorList>
    </citation>
    <scope>NUCLEOTIDE SEQUENCE [LARGE SCALE GENOMIC DNA]</scope>
    <source>
        <strain evidence="6">CRIB-30</strain>
    </source>
</reference>
<evidence type="ECO:0000313" key="6">
    <source>
        <dbReference type="Proteomes" id="UP000220251"/>
    </source>
</evidence>
<dbReference type="InterPro" id="IPR039910">
    <property type="entry name" value="D15-like"/>
</dbReference>
<dbReference type="Gene3D" id="3.10.20.310">
    <property type="entry name" value="membrane protein fhac"/>
    <property type="match status" value="1"/>
</dbReference>
<name>A0A0H5DNX7_9BACT</name>
<dbReference type="PANTHER" id="PTHR12815">
    <property type="entry name" value="SORTING AND ASSEMBLY MACHINERY SAMM50 PROTEIN FAMILY MEMBER"/>
    <property type="match status" value="1"/>
</dbReference>
<dbReference type="InterPro" id="IPR010827">
    <property type="entry name" value="BamA/TamA_POTRA"/>
</dbReference>
<comment type="subcellular location">
    <subcellularLocation>
        <location evidence="1">Membrane</location>
    </subcellularLocation>
</comment>
<organism evidence="5 6">
    <name type="scientific">Estrella lausannensis</name>
    <dbReference type="NCBI Taxonomy" id="483423"/>
    <lineage>
        <taxon>Bacteria</taxon>
        <taxon>Pseudomonadati</taxon>
        <taxon>Chlamydiota</taxon>
        <taxon>Chlamydiia</taxon>
        <taxon>Parachlamydiales</taxon>
        <taxon>Candidatus Criblamydiaceae</taxon>
        <taxon>Estrella</taxon>
    </lineage>
</organism>
<dbReference type="OrthoDB" id="9776356at2"/>
<dbReference type="EMBL" id="CWGJ01000011">
    <property type="protein sequence ID" value="CRX38126.1"/>
    <property type="molecule type" value="Genomic_DNA"/>
</dbReference>
<dbReference type="Pfam" id="PF07244">
    <property type="entry name" value="POTRA"/>
    <property type="match status" value="1"/>
</dbReference>
<gene>
    <name evidence="5" type="ORF">ELAC_0774</name>
</gene>
<proteinExistence type="predicted"/>
<dbReference type="Pfam" id="PF01103">
    <property type="entry name" value="Omp85"/>
    <property type="match status" value="1"/>
</dbReference>
<keyword evidence="2" id="KW-0472">Membrane</keyword>
<accession>A0A0H5DNX7</accession>
<protein>
    <submittedName>
        <fullName evidence="5">Conserved putative secreted protein</fullName>
    </submittedName>
</protein>
<evidence type="ECO:0000313" key="5">
    <source>
        <dbReference type="EMBL" id="CRX38126.1"/>
    </source>
</evidence>
<evidence type="ECO:0000256" key="1">
    <source>
        <dbReference type="ARBA" id="ARBA00004370"/>
    </source>
</evidence>
<dbReference type="RefSeq" id="WP_098037975.1">
    <property type="nucleotide sequence ID" value="NZ_CWGJ01000011.1"/>
</dbReference>
<dbReference type="InterPro" id="IPR000184">
    <property type="entry name" value="Bac_surfAg_D15"/>
</dbReference>
<dbReference type="Gene3D" id="2.40.160.50">
    <property type="entry name" value="membrane protein fhac: a member of the omp85/tpsb transporter family"/>
    <property type="match status" value="1"/>
</dbReference>
<evidence type="ECO:0000259" key="3">
    <source>
        <dbReference type="Pfam" id="PF01103"/>
    </source>
</evidence>
<sequence>MKRPATAISNARGFLLTLALMLALLTPLVSYAAIPYEVSLTGIESECVESLVRSSSQLVNLINTPPATRLALKKRAESDVPNIINALHSQGYWGSAVELDYDFDTTPANVIVKVNPGPLFPLGALEVIDADTDERLEVNPADLTLCLEEPLLPIKIRAAEEFLLNLFDTWGYPYASITDTEVIACLKTETIVLRLRIKRGSLMYFGDVRVVGNEKVCTAYFFKKLAWSRGELYCPRRIKATRRELEGSGLFTLVDIYYPEGPAEGQDLPITIEVKEGKNRTIGIGANFATQRGLGFSGEWEHRNFKGMGEVLTVKTNLWWDTQMARLSYLQPDLYCKGEDLIWLYEFNREVTEGYTAKSLSAFARIEKEMNSKLKISYGIGYKHLRDTHIHEKKRHQTQKDRDEEFNLIKTPFSAFYNGTDDLLDPSKGMTFRFSTTPTVSITDPVIFYSINTMTYTFYKPIWNDKTIFAFRTTLGSIFGARKTTIPRSELFDAGGDTLLRGYKYKTVSPLDDDYDPTGGRSMLISSLEIRQRWSKDFGGVVFFDIGNVYASPLPNLQNEMLRSAGFGIRYYTLVAPIRLDVAFPLTPRKHVDKQHYQIYFSVGQAF</sequence>